<evidence type="ECO:0000256" key="3">
    <source>
        <dbReference type="ARBA" id="ARBA00023125"/>
    </source>
</evidence>
<evidence type="ECO:0000313" key="7">
    <source>
        <dbReference type="Proteomes" id="UP000673691"/>
    </source>
</evidence>
<dbReference type="Pfam" id="PF11699">
    <property type="entry name" value="CENP-C_C"/>
    <property type="match status" value="1"/>
</dbReference>
<dbReference type="PANTHER" id="PTHR16684:SF11">
    <property type="entry name" value="CENTROMERE PROTEIN C"/>
    <property type="match status" value="1"/>
</dbReference>
<organism evidence="6 7">
    <name type="scientific">Olpidium bornovanus</name>
    <dbReference type="NCBI Taxonomy" id="278681"/>
    <lineage>
        <taxon>Eukaryota</taxon>
        <taxon>Fungi</taxon>
        <taxon>Fungi incertae sedis</taxon>
        <taxon>Olpidiomycota</taxon>
        <taxon>Olpidiomycotina</taxon>
        <taxon>Olpidiomycetes</taxon>
        <taxon>Olpidiales</taxon>
        <taxon>Olpidiaceae</taxon>
        <taxon>Olpidium</taxon>
    </lineage>
</organism>
<evidence type="ECO:0000313" key="6">
    <source>
        <dbReference type="EMBL" id="KAG5456769.1"/>
    </source>
</evidence>
<dbReference type="GO" id="GO:0000776">
    <property type="term" value="C:kinetochore"/>
    <property type="evidence" value="ECO:0007669"/>
    <property type="project" value="InterPro"/>
</dbReference>
<dbReference type="GO" id="GO:0051315">
    <property type="term" value="P:attachment of mitotic spindle microtubules to kinetochore"/>
    <property type="evidence" value="ECO:0007669"/>
    <property type="project" value="TreeGrafter"/>
</dbReference>
<dbReference type="SUPFAM" id="SSF51182">
    <property type="entry name" value="RmlC-like cupins"/>
    <property type="match status" value="1"/>
</dbReference>
<evidence type="ECO:0000259" key="5">
    <source>
        <dbReference type="Pfam" id="PF11699"/>
    </source>
</evidence>
<dbReference type="InterPro" id="IPR028386">
    <property type="entry name" value="CENP-C/Mif2/cnp3"/>
</dbReference>
<comment type="subcellular location">
    <subcellularLocation>
        <location evidence="1">Nucleus</location>
    </subcellularLocation>
</comment>
<accession>A0A8H7ZPA1</accession>
<name>A0A8H7ZPA1_9FUNG</name>
<evidence type="ECO:0000256" key="2">
    <source>
        <dbReference type="ARBA" id="ARBA00010291"/>
    </source>
</evidence>
<dbReference type="InterPro" id="IPR011051">
    <property type="entry name" value="RmlC_Cupin_sf"/>
</dbReference>
<evidence type="ECO:0000256" key="1">
    <source>
        <dbReference type="ARBA" id="ARBA00004123"/>
    </source>
</evidence>
<keyword evidence="3" id="KW-0238">DNA-binding</keyword>
<dbReference type="GO" id="GO:0005634">
    <property type="term" value="C:nucleus"/>
    <property type="evidence" value="ECO:0007669"/>
    <property type="project" value="UniProtKB-SubCell"/>
</dbReference>
<dbReference type="PANTHER" id="PTHR16684">
    <property type="entry name" value="CENTROMERE PROTEIN C"/>
    <property type="match status" value="1"/>
</dbReference>
<reference evidence="6 7" key="1">
    <citation type="journal article" name="Sci. Rep.">
        <title>Genome-scale phylogenetic analyses confirm Olpidium as the closest living zoosporic fungus to the non-flagellated, terrestrial fungi.</title>
        <authorList>
            <person name="Chang Y."/>
            <person name="Rochon D."/>
            <person name="Sekimoto S."/>
            <person name="Wang Y."/>
            <person name="Chovatia M."/>
            <person name="Sandor L."/>
            <person name="Salamov A."/>
            <person name="Grigoriev I.V."/>
            <person name="Stajich J.E."/>
            <person name="Spatafora J.W."/>
        </authorList>
    </citation>
    <scope>NUCLEOTIDE SEQUENCE [LARGE SCALE GENOMIC DNA]</scope>
    <source>
        <strain evidence="6">S191</strain>
    </source>
</reference>
<keyword evidence="7" id="KW-1185">Reference proteome</keyword>
<protein>
    <submittedName>
        <fullName evidence="6">Mif2/CENP-C cupin domain-containing protein</fullName>
    </submittedName>
</protein>
<feature type="domain" description="Mif2/CENP-C cupin" evidence="5">
    <location>
        <begin position="1"/>
        <end position="57"/>
    </location>
</feature>
<dbReference type="GO" id="GO:0051455">
    <property type="term" value="P:spindle attachment to meiosis I kinetochore"/>
    <property type="evidence" value="ECO:0007669"/>
    <property type="project" value="TreeGrafter"/>
</dbReference>
<dbReference type="Proteomes" id="UP000673691">
    <property type="component" value="Unassembled WGS sequence"/>
</dbReference>
<gene>
    <name evidence="6" type="ORF">BJ554DRAFT_3390</name>
</gene>
<keyword evidence="4" id="KW-0539">Nucleus</keyword>
<dbReference type="InterPro" id="IPR014710">
    <property type="entry name" value="RmlC-like_jellyroll"/>
</dbReference>
<sequence>MTCGVLSLPRGAEKPNRNSDQSSMAFHVIYGCVRATVHKTTFVLKTGAHFVVPRGEKNSPCSPSCAVCV</sequence>
<dbReference type="Gene3D" id="2.60.120.10">
    <property type="entry name" value="Jelly Rolls"/>
    <property type="match status" value="1"/>
</dbReference>
<dbReference type="AlphaFoldDB" id="A0A8H7ZPA1"/>
<evidence type="ECO:0000256" key="4">
    <source>
        <dbReference type="ARBA" id="ARBA00023242"/>
    </source>
</evidence>
<dbReference type="EMBL" id="JAEFCI010011187">
    <property type="protein sequence ID" value="KAG5456769.1"/>
    <property type="molecule type" value="Genomic_DNA"/>
</dbReference>
<comment type="similarity">
    <text evidence="2">Belongs to the CENP-C/MIF2 family.</text>
</comment>
<dbReference type="InterPro" id="IPR025974">
    <property type="entry name" value="Mif2/CENP-C_cupin"/>
</dbReference>
<comment type="caution">
    <text evidence="6">The sequence shown here is derived from an EMBL/GenBank/DDBJ whole genome shotgun (WGS) entry which is preliminary data.</text>
</comment>
<dbReference type="GO" id="GO:0019237">
    <property type="term" value="F:centromeric DNA binding"/>
    <property type="evidence" value="ECO:0007669"/>
    <property type="project" value="InterPro"/>
</dbReference>
<dbReference type="GO" id="GO:0051382">
    <property type="term" value="P:kinetochore assembly"/>
    <property type="evidence" value="ECO:0007669"/>
    <property type="project" value="InterPro"/>
</dbReference>
<proteinExistence type="inferred from homology"/>
<dbReference type="OrthoDB" id="1939643at2759"/>